<evidence type="ECO:0000313" key="3">
    <source>
        <dbReference type="EMBL" id="PMR68847.1"/>
    </source>
</evidence>
<reference evidence="3 4" key="1">
    <citation type="submission" date="2018-01" db="EMBL/GenBank/DDBJ databases">
        <title>Halomonas endophytica sp. nov., isolated from storage liquid in the stems of Populus euphratica.</title>
        <authorList>
            <person name="Chen C."/>
        </authorList>
    </citation>
    <scope>NUCLEOTIDE SEQUENCE [LARGE SCALE GENOMIC DNA]</scope>
    <source>
        <strain evidence="3 4">DSM 26881</strain>
    </source>
</reference>
<comment type="caution">
    <text evidence="3">The sequence shown here is derived from an EMBL/GenBank/DDBJ whole genome shotgun (WGS) entry which is preliminary data.</text>
</comment>
<dbReference type="RefSeq" id="WP_102628368.1">
    <property type="nucleotide sequence ID" value="NZ_PDOH01000001.1"/>
</dbReference>
<keyword evidence="3" id="KW-0808">Transferase</keyword>
<dbReference type="Pfam" id="PF00797">
    <property type="entry name" value="Acetyltransf_2"/>
    <property type="match status" value="1"/>
</dbReference>
<dbReference type="InterPro" id="IPR038765">
    <property type="entry name" value="Papain-like_cys_pep_sf"/>
</dbReference>
<comment type="similarity">
    <text evidence="1 2">Belongs to the arylamine N-acetyltransferase family.</text>
</comment>
<evidence type="ECO:0000313" key="4">
    <source>
        <dbReference type="Proteomes" id="UP000235346"/>
    </source>
</evidence>
<protein>
    <submittedName>
        <fullName evidence="3">Acetyltransferase</fullName>
    </submittedName>
</protein>
<dbReference type="PANTHER" id="PTHR11786">
    <property type="entry name" value="N-HYDROXYARYLAMINE O-ACETYLTRANSFERASE"/>
    <property type="match status" value="1"/>
</dbReference>
<evidence type="ECO:0000256" key="2">
    <source>
        <dbReference type="RuleBase" id="RU003452"/>
    </source>
</evidence>
<dbReference type="Proteomes" id="UP000235346">
    <property type="component" value="Unassembled WGS sequence"/>
</dbReference>
<proteinExistence type="inferred from homology"/>
<dbReference type="Gene3D" id="2.40.128.150">
    <property type="entry name" value="Cysteine proteinases"/>
    <property type="match status" value="1"/>
</dbReference>
<dbReference type="PANTHER" id="PTHR11786:SF0">
    <property type="entry name" value="ARYLAMINE N-ACETYLTRANSFERASE 4-RELATED"/>
    <property type="match status" value="1"/>
</dbReference>
<dbReference type="OrthoDB" id="7181050at2"/>
<gene>
    <name evidence="3" type="ORF">C1H66_13345</name>
</gene>
<dbReference type="AlphaFoldDB" id="A0A2N7TKY3"/>
<dbReference type="GO" id="GO:0016407">
    <property type="term" value="F:acetyltransferase activity"/>
    <property type="evidence" value="ECO:0007669"/>
    <property type="project" value="InterPro"/>
</dbReference>
<dbReference type="PRINTS" id="PR01543">
    <property type="entry name" value="ANATRNSFRASE"/>
</dbReference>
<accession>A0A2N7TKY3</accession>
<evidence type="ECO:0000256" key="1">
    <source>
        <dbReference type="ARBA" id="ARBA00006547"/>
    </source>
</evidence>
<dbReference type="SUPFAM" id="SSF54001">
    <property type="entry name" value="Cysteine proteinases"/>
    <property type="match status" value="1"/>
</dbReference>
<dbReference type="Gene3D" id="3.30.2140.10">
    <property type="entry name" value="Arylamine N-acetyltransferase"/>
    <property type="match status" value="1"/>
</dbReference>
<name>A0A2N7TKY3_9GAMM</name>
<sequence length="299" mass="34186">MNASVSPLPPHESALWETPLLDLEAYLARIDYRDPLTPTLETLRALQRAHLTAVPFENLEIVTGGEIRLDLESLQDKLVRRRRGGYCHEQNILFATVLDRLGFAVEGRSARMLMGDDERKLTAIGHTILNVTVEGRRWLVDVGVGNVGPREPIPLEEGVEVRHGRWEYRLERSPLGYWLLRYRRHDGWFNLYQFSDEPYYRADYEEHNYQVSHHPDSPFVRRIVAQRNGAEVRHALTDLELKTFRPGEAPELHRIGAEALPGVLRELFGLALSPEQERALLRRAESLTGASSEGEQLGT</sequence>
<organism evidence="3 4">
    <name type="scientific">Halomonas heilongjiangensis</name>
    <dbReference type="NCBI Taxonomy" id="1387883"/>
    <lineage>
        <taxon>Bacteria</taxon>
        <taxon>Pseudomonadati</taxon>
        <taxon>Pseudomonadota</taxon>
        <taxon>Gammaproteobacteria</taxon>
        <taxon>Oceanospirillales</taxon>
        <taxon>Halomonadaceae</taxon>
        <taxon>Halomonas</taxon>
    </lineage>
</organism>
<dbReference type="InterPro" id="IPR001447">
    <property type="entry name" value="Arylamine_N-AcTrfase"/>
</dbReference>
<keyword evidence="4" id="KW-1185">Reference proteome</keyword>
<dbReference type="EMBL" id="PNRE01000059">
    <property type="protein sequence ID" value="PMR68847.1"/>
    <property type="molecule type" value="Genomic_DNA"/>
</dbReference>